<evidence type="ECO:0000313" key="3">
    <source>
        <dbReference type="Proteomes" id="UP000289794"/>
    </source>
</evidence>
<dbReference type="GO" id="GO:0006779">
    <property type="term" value="P:porphyrin-containing compound biosynthetic process"/>
    <property type="evidence" value="ECO:0007669"/>
    <property type="project" value="InterPro"/>
</dbReference>
<dbReference type="SUPFAM" id="SSF51726">
    <property type="entry name" value="UROD/MetE-like"/>
    <property type="match status" value="1"/>
</dbReference>
<proteinExistence type="predicted"/>
<dbReference type="Gene3D" id="3.20.20.210">
    <property type="match status" value="1"/>
</dbReference>
<reference evidence="2 3" key="1">
    <citation type="submission" date="2019-01" db="EMBL/GenBank/DDBJ databases">
        <title>PMF-metabolizing Aryl O-demethylase.</title>
        <authorList>
            <person name="Kim M."/>
        </authorList>
    </citation>
    <scope>NUCLEOTIDE SEQUENCE [LARGE SCALE GENOMIC DNA]</scope>
    <source>
        <strain evidence="2 3">PMF1</strain>
    </source>
</reference>
<accession>A0A4P6LWE9</accession>
<dbReference type="GO" id="GO:0004853">
    <property type="term" value="F:uroporphyrinogen decarboxylase activity"/>
    <property type="evidence" value="ECO:0007669"/>
    <property type="project" value="InterPro"/>
</dbReference>
<protein>
    <recommendedName>
        <fullName evidence="1">Uroporphyrinogen decarboxylase (URO-D) domain-containing protein</fullName>
    </recommendedName>
</protein>
<sequence>MKQIKFDTTLRDSQGTQTVPIDPENFDLEAYGEYEAAMLEKNKDFWEKQQGLLVYRRVRADGVFYDKCRDYRESLALQLGALKKSMDYKADMANFLEPWYGIGYIASCFGSGYQWLPQQAPSVTAKFSSSREILDSDFVPIAQTPEGRRNLEMIEYFMDKTKGKVPVSFSDIQSPLNMLTYLLPVTDLFMEVFEDPDGLKSAAALCTDLLIDFLREQKKIIGSALASPGHGFASSRAFAGVGLSDDTSIMISGENYQELFQESDERIGSILGGMAYHSCGVWEKKIPMVKEFRNILSADGAFTIETDPSPNDPQVFGEAFAHSGIILNARAVGDEENSFRAFEQLWRPGQRLICVTYCKTPEEQERLYRRLHELEEKTGL</sequence>
<evidence type="ECO:0000259" key="1">
    <source>
        <dbReference type="Pfam" id="PF01208"/>
    </source>
</evidence>
<dbReference type="EMBL" id="CP035945">
    <property type="protein sequence ID" value="QBE96162.1"/>
    <property type="molecule type" value="Genomic_DNA"/>
</dbReference>
<dbReference type="KEGG" id="bpro:PMF13cell1_01700"/>
<organism evidence="2 3">
    <name type="scientific">Blautia producta</name>
    <dbReference type="NCBI Taxonomy" id="33035"/>
    <lineage>
        <taxon>Bacteria</taxon>
        <taxon>Bacillati</taxon>
        <taxon>Bacillota</taxon>
        <taxon>Clostridia</taxon>
        <taxon>Lachnospirales</taxon>
        <taxon>Lachnospiraceae</taxon>
        <taxon>Blautia</taxon>
    </lineage>
</organism>
<evidence type="ECO:0000313" key="2">
    <source>
        <dbReference type="EMBL" id="QBE96162.1"/>
    </source>
</evidence>
<dbReference type="InterPro" id="IPR000257">
    <property type="entry name" value="Uroporphyrinogen_deCOase"/>
</dbReference>
<gene>
    <name evidence="2" type="ORF">PMF13cell1_01700</name>
</gene>
<name>A0A4P6LWE9_9FIRM</name>
<dbReference type="Pfam" id="PF01208">
    <property type="entry name" value="URO-D"/>
    <property type="match status" value="1"/>
</dbReference>
<feature type="domain" description="Uroporphyrinogen decarboxylase (URO-D)" evidence="1">
    <location>
        <begin position="52"/>
        <end position="218"/>
    </location>
</feature>
<dbReference type="InterPro" id="IPR038071">
    <property type="entry name" value="UROD/MetE-like_sf"/>
</dbReference>
<dbReference type="AlphaFoldDB" id="A0A4P6LWE9"/>
<dbReference type="Proteomes" id="UP000289794">
    <property type="component" value="Chromosome"/>
</dbReference>
<dbReference type="RefSeq" id="WP_130180449.1">
    <property type="nucleotide sequence ID" value="NZ_CP035945.1"/>
</dbReference>